<protein>
    <recommendedName>
        <fullName evidence="4">Bax inhibitor 1</fullName>
    </recommendedName>
</protein>
<keyword evidence="1" id="KW-0472">Membrane</keyword>
<reference evidence="3" key="1">
    <citation type="journal article" date="2024" name="IScience">
        <title>Strigolactones Initiate the Formation of Haustorium-like Structures in Castilleja.</title>
        <authorList>
            <person name="Buerger M."/>
            <person name="Peterson D."/>
            <person name="Chory J."/>
        </authorList>
    </citation>
    <scope>NUCLEOTIDE SEQUENCE [LARGE SCALE GENOMIC DNA]</scope>
</reference>
<accession>A0ABD3E9G6</accession>
<dbReference type="Proteomes" id="UP001632038">
    <property type="component" value="Unassembled WGS sequence"/>
</dbReference>
<feature type="transmembrane region" description="Helical" evidence="1">
    <location>
        <begin position="109"/>
        <end position="128"/>
    </location>
</feature>
<feature type="transmembrane region" description="Helical" evidence="1">
    <location>
        <begin position="174"/>
        <end position="193"/>
    </location>
</feature>
<keyword evidence="3" id="KW-1185">Reference proteome</keyword>
<feature type="transmembrane region" description="Helical" evidence="1">
    <location>
        <begin position="53"/>
        <end position="71"/>
    </location>
</feature>
<proteinExistence type="predicted"/>
<feature type="transmembrane region" description="Helical" evidence="1">
    <location>
        <begin position="83"/>
        <end position="103"/>
    </location>
</feature>
<dbReference type="EMBL" id="JAVIJP010000007">
    <property type="protein sequence ID" value="KAL3649750.1"/>
    <property type="molecule type" value="Genomic_DNA"/>
</dbReference>
<keyword evidence="1" id="KW-1133">Transmembrane helix</keyword>
<feature type="transmembrane region" description="Helical" evidence="1">
    <location>
        <begin position="29"/>
        <end position="47"/>
    </location>
</feature>
<keyword evidence="1" id="KW-0812">Transmembrane</keyword>
<sequence length="231" mass="26645">MRRREFDAEALSNVDQISQFQWSHLRKDLMSCFYFSLLCVSASSTLGAYFTEYIGSSFGLFGALASFYCFYLTPPWHEQKKRVCLISLVACFGWAFVNPWLTYILSVDAGFTVTLLLATCVGFGCYWVSSIRTGIFGWVYFRAMCLCTPLVLACLYICSSVFGGDSAHWKYQLYTLVLWYMVYVAAYSQFVIFKARGGENDYVMHAICLFVFCPDLVMVSMKMMKEMYRRR</sequence>
<evidence type="ECO:0000313" key="2">
    <source>
        <dbReference type="EMBL" id="KAL3649750.1"/>
    </source>
</evidence>
<evidence type="ECO:0008006" key="4">
    <source>
        <dbReference type="Google" id="ProtNLM"/>
    </source>
</evidence>
<name>A0ABD3E9G6_9LAMI</name>
<dbReference type="AlphaFoldDB" id="A0ABD3E9G6"/>
<feature type="transmembrane region" description="Helical" evidence="1">
    <location>
        <begin position="140"/>
        <end position="162"/>
    </location>
</feature>
<organism evidence="2 3">
    <name type="scientific">Castilleja foliolosa</name>
    <dbReference type="NCBI Taxonomy" id="1961234"/>
    <lineage>
        <taxon>Eukaryota</taxon>
        <taxon>Viridiplantae</taxon>
        <taxon>Streptophyta</taxon>
        <taxon>Embryophyta</taxon>
        <taxon>Tracheophyta</taxon>
        <taxon>Spermatophyta</taxon>
        <taxon>Magnoliopsida</taxon>
        <taxon>eudicotyledons</taxon>
        <taxon>Gunneridae</taxon>
        <taxon>Pentapetalae</taxon>
        <taxon>asterids</taxon>
        <taxon>lamiids</taxon>
        <taxon>Lamiales</taxon>
        <taxon>Orobanchaceae</taxon>
        <taxon>Pedicularideae</taxon>
        <taxon>Castillejinae</taxon>
        <taxon>Castilleja</taxon>
    </lineage>
</organism>
<evidence type="ECO:0000256" key="1">
    <source>
        <dbReference type="SAM" id="Phobius"/>
    </source>
</evidence>
<evidence type="ECO:0000313" key="3">
    <source>
        <dbReference type="Proteomes" id="UP001632038"/>
    </source>
</evidence>
<comment type="caution">
    <text evidence="2">The sequence shown here is derived from an EMBL/GenBank/DDBJ whole genome shotgun (WGS) entry which is preliminary data.</text>
</comment>
<gene>
    <name evidence="2" type="ORF">CASFOL_006153</name>
</gene>